<dbReference type="CDD" id="cd01127">
    <property type="entry name" value="TrwB_TraG_TraD_VirD4"/>
    <property type="match status" value="1"/>
</dbReference>
<keyword evidence="4" id="KW-0812">Transmembrane</keyword>
<evidence type="ECO:0000256" key="2">
    <source>
        <dbReference type="ARBA" id="ARBA00008806"/>
    </source>
</evidence>
<dbReference type="RefSeq" id="WP_048570114.1">
    <property type="nucleotide sequence ID" value="NZ_LFVU01000020.1"/>
</dbReference>
<dbReference type="SUPFAM" id="SSF52540">
    <property type="entry name" value="P-loop containing nucleoside triphosphate hydrolases"/>
    <property type="match status" value="1"/>
</dbReference>
<evidence type="ECO:0000313" key="7">
    <source>
        <dbReference type="EMBL" id="KMT22329.1"/>
    </source>
</evidence>
<dbReference type="Proteomes" id="UP000036756">
    <property type="component" value="Unassembled WGS sequence"/>
</dbReference>
<proteinExistence type="inferred from homology"/>
<keyword evidence="5" id="KW-1133">Transmembrane helix</keyword>
<dbReference type="Gene3D" id="3.40.50.300">
    <property type="entry name" value="P-loop containing nucleotide triphosphate hydrolases"/>
    <property type="match status" value="2"/>
</dbReference>
<reference evidence="7 8" key="1">
    <citation type="submission" date="2015-06" db="EMBL/GenBank/DDBJ databases">
        <title>Draft genome sequence of the purine-degrading Clostridium cylindrosporum HC-1 (DSM 605).</title>
        <authorList>
            <person name="Poehlein A."/>
            <person name="Schiel-Bengelsdorf B."/>
            <person name="Bengelsdorf F."/>
            <person name="Daniel R."/>
            <person name="Duerre P."/>
        </authorList>
    </citation>
    <scope>NUCLEOTIDE SEQUENCE [LARGE SCALE GENOMIC DNA]</scope>
    <source>
        <strain evidence="7 8">DSM 605</strain>
    </source>
</reference>
<evidence type="ECO:0000256" key="4">
    <source>
        <dbReference type="ARBA" id="ARBA00022692"/>
    </source>
</evidence>
<protein>
    <submittedName>
        <fullName evidence="7">TraG/TraD family protein</fullName>
    </submittedName>
</protein>
<sequence length="472" mass="52379">MLFETMLLTKIAIGGVVGCGLLNVLSKDESSGELATSKIGTVEDLKGLIGDNGLRLGKKIQLNEGKTREHIIVCGATGEGKTTSLFYPNLLTSDIQGSIVVIDPKGELYRDTSRFQESIGRTPILFNPLSPFDSAKYNLLAECRTTSEVVELAQTILLNSSKALELQSGTKAGGIEWLNMSLPLFVSALIYVKSKGSPIDTITSAARLVINHGIEDLDTLLSNSDEEEVREQFNIFKSCLESPKTASSIKVTLNSSLQLFMDNNIIQSSSRTDFNAKMLRDKPICLYISYPEHKSNYLSPYMATFFTQLINQLMETKGQSITFLCDEFANIGMINGFTTIISTCRSRMIGFLICLQSTSQLVQVYGRDNAKAILNNLKTKCVLPSITDIETLNYISDILGDTQITLKNTSKNKSNTTDSYNTSKKRLLSTDEIRRLGSDEILIIPHNRQPFLDKQNLYYVNKKYTSRVSPIR</sequence>
<dbReference type="GO" id="GO:0005886">
    <property type="term" value="C:plasma membrane"/>
    <property type="evidence" value="ECO:0007669"/>
    <property type="project" value="UniProtKB-SubCell"/>
</dbReference>
<dbReference type="Pfam" id="PF02534">
    <property type="entry name" value="T4SS-DNA_transf"/>
    <property type="match status" value="1"/>
</dbReference>
<evidence type="ECO:0000256" key="3">
    <source>
        <dbReference type="ARBA" id="ARBA00022475"/>
    </source>
</evidence>
<evidence type="ECO:0000256" key="1">
    <source>
        <dbReference type="ARBA" id="ARBA00004651"/>
    </source>
</evidence>
<evidence type="ECO:0000256" key="5">
    <source>
        <dbReference type="ARBA" id="ARBA00022989"/>
    </source>
</evidence>
<keyword evidence="6" id="KW-0472">Membrane</keyword>
<name>A0A0J8DDM0_CLOCY</name>
<dbReference type="InterPro" id="IPR003688">
    <property type="entry name" value="TraG/VirD4"/>
</dbReference>
<dbReference type="STRING" id="1121307.CLCY_16c00080"/>
<comment type="subcellular location">
    <subcellularLocation>
        <location evidence="1">Cell membrane</location>
        <topology evidence="1">Multi-pass membrane protein</topology>
    </subcellularLocation>
</comment>
<accession>A0A0J8DDM0</accession>
<dbReference type="EMBL" id="LFVU01000020">
    <property type="protein sequence ID" value="KMT22329.1"/>
    <property type="molecule type" value="Genomic_DNA"/>
</dbReference>
<comment type="caution">
    <text evidence="7">The sequence shown here is derived from an EMBL/GenBank/DDBJ whole genome shotgun (WGS) entry which is preliminary data.</text>
</comment>
<gene>
    <name evidence="7" type="ORF">CLCY_16c00080</name>
</gene>
<dbReference type="InterPro" id="IPR027417">
    <property type="entry name" value="P-loop_NTPase"/>
</dbReference>
<comment type="similarity">
    <text evidence="2">Belongs to the VirD4/TraG family.</text>
</comment>
<dbReference type="PATRIC" id="fig|1121307.3.peg.318"/>
<dbReference type="PANTHER" id="PTHR37937:SF1">
    <property type="entry name" value="CONJUGATIVE TRANSFER: DNA TRANSPORT"/>
    <property type="match status" value="1"/>
</dbReference>
<keyword evidence="8" id="KW-1185">Reference proteome</keyword>
<dbReference type="PANTHER" id="PTHR37937">
    <property type="entry name" value="CONJUGATIVE TRANSFER: DNA TRANSPORT"/>
    <property type="match status" value="1"/>
</dbReference>
<organism evidence="7 8">
    <name type="scientific">Clostridium cylindrosporum DSM 605</name>
    <dbReference type="NCBI Taxonomy" id="1121307"/>
    <lineage>
        <taxon>Bacteria</taxon>
        <taxon>Bacillati</taxon>
        <taxon>Bacillota</taxon>
        <taxon>Clostridia</taxon>
        <taxon>Eubacteriales</taxon>
        <taxon>Clostridiaceae</taxon>
        <taxon>Clostridium</taxon>
    </lineage>
</organism>
<dbReference type="InterPro" id="IPR051539">
    <property type="entry name" value="T4SS-coupling_protein"/>
</dbReference>
<evidence type="ECO:0000313" key="8">
    <source>
        <dbReference type="Proteomes" id="UP000036756"/>
    </source>
</evidence>
<dbReference type="AlphaFoldDB" id="A0A0J8DDM0"/>
<dbReference type="OrthoDB" id="9766496at2"/>
<keyword evidence="3" id="KW-1003">Cell membrane</keyword>
<evidence type="ECO:0000256" key="6">
    <source>
        <dbReference type="ARBA" id="ARBA00023136"/>
    </source>
</evidence>